<dbReference type="FunFam" id="2.30.180.10:FF:000032">
    <property type="entry name" value="Fasciclin domain-containing protein, putative"/>
    <property type="match status" value="1"/>
</dbReference>
<dbReference type="RefSeq" id="WP_222579158.1">
    <property type="nucleotide sequence ID" value="NZ_JAHVHU010000005.1"/>
</dbReference>
<protein>
    <submittedName>
        <fullName evidence="3">Fasciclin domain-containing protein</fullName>
    </submittedName>
</protein>
<dbReference type="PANTHER" id="PTHR10900:SF77">
    <property type="entry name" value="FI19380P1"/>
    <property type="match status" value="1"/>
</dbReference>
<keyword evidence="4" id="KW-1185">Reference proteome</keyword>
<dbReference type="EMBL" id="JAHVHU010000005">
    <property type="protein sequence ID" value="MBY5957640.1"/>
    <property type="molecule type" value="Genomic_DNA"/>
</dbReference>
<evidence type="ECO:0000313" key="4">
    <source>
        <dbReference type="Proteomes" id="UP000753961"/>
    </source>
</evidence>
<name>A0A953HSQ0_9BACT</name>
<dbReference type="Proteomes" id="UP000753961">
    <property type="component" value="Unassembled WGS sequence"/>
</dbReference>
<dbReference type="InterPro" id="IPR050904">
    <property type="entry name" value="Adhesion/Biosynth-related"/>
</dbReference>
<dbReference type="Pfam" id="PF02469">
    <property type="entry name" value="Fasciclin"/>
    <property type="match status" value="1"/>
</dbReference>
<dbReference type="PROSITE" id="PS51257">
    <property type="entry name" value="PROKAR_LIPOPROTEIN"/>
    <property type="match status" value="1"/>
</dbReference>
<gene>
    <name evidence="3" type="ORF">KUV50_05830</name>
</gene>
<dbReference type="PROSITE" id="PS50213">
    <property type="entry name" value="FAS1"/>
    <property type="match status" value="1"/>
</dbReference>
<accession>A0A953HSQ0</accession>
<evidence type="ECO:0000256" key="1">
    <source>
        <dbReference type="SAM" id="Phobius"/>
    </source>
</evidence>
<reference evidence="3" key="1">
    <citation type="submission" date="2021-06" db="EMBL/GenBank/DDBJ databases">
        <title>44 bacteria genomes isolated from Dapeng, Shenzhen.</title>
        <authorList>
            <person name="Zheng W."/>
            <person name="Yu S."/>
            <person name="Huang Y."/>
        </authorList>
    </citation>
    <scope>NUCLEOTIDE SEQUENCE</scope>
    <source>
        <strain evidence="3">DP5N28-2</strain>
    </source>
</reference>
<keyword evidence="1" id="KW-0472">Membrane</keyword>
<evidence type="ECO:0000259" key="2">
    <source>
        <dbReference type="PROSITE" id="PS50213"/>
    </source>
</evidence>
<dbReference type="SMART" id="SM00554">
    <property type="entry name" value="FAS1"/>
    <property type="match status" value="1"/>
</dbReference>
<dbReference type="Gene3D" id="2.30.180.10">
    <property type="entry name" value="FAS1 domain"/>
    <property type="match status" value="1"/>
</dbReference>
<dbReference type="PANTHER" id="PTHR10900">
    <property type="entry name" value="PERIOSTIN-RELATED"/>
    <property type="match status" value="1"/>
</dbReference>
<feature type="domain" description="FAS1" evidence="2">
    <location>
        <begin position="47"/>
        <end position="181"/>
    </location>
</feature>
<organism evidence="3 4">
    <name type="scientific">Membranihabitans marinus</name>
    <dbReference type="NCBI Taxonomy" id="1227546"/>
    <lineage>
        <taxon>Bacteria</taxon>
        <taxon>Pseudomonadati</taxon>
        <taxon>Bacteroidota</taxon>
        <taxon>Saprospiria</taxon>
        <taxon>Saprospirales</taxon>
        <taxon>Saprospiraceae</taxon>
        <taxon>Membranihabitans</taxon>
    </lineage>
</organism>
<evidence type="ECO:0000313" key="3">
    <source>
        <dbReference type="EMBL" id="MBY5957640.1"/>
    </source>
</evidence>
<comment type="caution">
    <text evidence="3">The sequence shown here is derived from an EMBL/GenBank/DDBJ whole genome shotgun (WGS) entry which is preliminary data.</text>
</comment>
<dbReference type="InterPro" id="IPR036378">
    <property type="entry name" value="FAS1_dom_sf"/>
</dbReference>
<keyword evidence="1" id="KW-0812">Transmembrane</keyword>
<keyword evidence="1" id="KW-1133">Transmembrane helix</keyword>
<dbReference type="AlphaFoldDB" id="A0A953HSQ0"/>
<sequence>MWTTLIKPNWLNIFYLTIVAGFVGLMISCSGSKSDYSTMFEGIETENYEAMTLAHMDDRFSTFAELIDIADLEMDMLFAEGFTLFMPTNAAFDKMNVGELRDLIDPKNKIELQKFLRRHIIPSEMESSDFMERQVIKTAMKKEVPITIQRAQDDILIGNAEIVRADVHASDGIIHVVNSLVNPTEDIIPG</sequence>
<proteinExistence type="predicted"/>
<dbReference type="SUPFAM" id="SSF82153">
    <property type="entry name" value="FAS1 domain"/>
    <property type="match status" value="1"/>
</dbReference>
<dbReference type="InterPro" id="IPR000782">
    <property type="entry name" value="FAS1_domain"/>
</dbReference>
<feature type="transmembrane region" description="Helical" evidence="1">
    <location>
        <begin position="12"/>
        <end position="29"/>
    </location>
</feature>